<evidence type="ECO:0000259" key="6">
    <source>
        <dbReference type="Pfam" id="PF08544"/>
    </source>
</evidence>
<evidence type="ECO:0000256" key="4">
    <source>
        <dbReference type="ARBA" id="ARBA00022840"/>
    </source>
</evidence>
<dbReference type="AlphaFoldDB" id="A0A285GP13"/>
<feature type="domain" description="GHMP kinase N-terminal" evidence="5">
    <location>
        <begin position="56"/>
        <end position="122"/>
    </location>
</feature>
<keyword evidence="8" id="KW-1185">Reference proteome</keyword>
<keyword evidence="3 7" id="KW-0418">Kinase</keyword>
<dbReference type="InterPro" id="IPR006204">
    <property type="entry name" value="GHMP_kinase_N_dom"/>
</dbReference>
<dbReference type="PANTHER" id="PTHR43527">
    <property type="entry name" value="4-DIPHOSPHOCYTIDYL-2-C-METHYL-D-ERYTHRITOL KINASE, CHLOROPLASTIC"/>
    <property type="match status" value="1"/>
</dbReference>
<proteinExistence type="predicted"/>
<organism evidence="7 8">
    <name type="scientific">Orenia metallireducens</name>
    <dbReference type="NCBI Taxonomy" id="1413210"/>
    <lineage>
        <taxon>Bacteria</taxon>
        <taxon>Bacillati</taxon>
        <taxon>Bacillota</taxon>
        <taxon>Clostridia</taxon>
        <taxon>Halanaerobiales</taxon>
        <taxon>Halobacteroidaceae</taxon>
        <taxon>Orenia</taxon>
    </lineage>
</organism>
<dbReference type="Pfam" id="PF08544">
    <property type="entry name" value="GHMP_kinases_C"/>
    <property type="match status" value="1"/>
</dbReference>
<evidence type="ECO:0000259" key="5">
    <source>
        <dbReference type="Pfam" id="PF00288"/>
    </source>
</evidence>
<evidence type="ECO:0000256" key="3">
    <source>
        <dbReference type="ARBA" id="ARBA00022777"/>
    </source>
</evidence>
<dbReference type="OrthoDB" id="4548147at2"/>
<keyword evidence="2" id="KW-0547">Nucleotide-binding</keyword>
<dbReference type="SUPFAM" id="SSF54211">
    <property type="entry name" value="Ribosomal protein S5 domain 2-like"/>
    <property type="match status" value="1"/>
</dbReference>
<dbReference type="PANTHER" id="PTHR43527:SF1">
    <property type="entry name" value="L-THREONINE KINASE"/>
    <property type="match status" value="1"/>
</dbReference>
<feature type="domain" description="GHMP kinase C-terminal" evidence="6">
    <location>
        <begin position="193"/>
        <end position="269"/>
    </location>
</feature>
<evidence type="ECO:0000256" key="2">
    <source>
        <dbReference type="ARBA" id="ARBA00022741"/>
    </source>
</evidence>
<keyword evidence="1" id="KW-0808">Transferase</keyword>
<dbReference type="Proteomes" id="UP000219573">
    <property type="component" value="Unassembled WGS sequence"/>
</dbReference>
<dbReference type="GO" id="GO:0016301">
    <property type="term" value="F:kinase activity"/>
    <property type="evidence" value="ECO:0007669"/>
    <property type="project" value="UniProtKB-KW"/>
</dbReference>
<dbReference type="RefSeq" id="WP_097017520.1">
    <property type="nucleotide sequence ID" value="NZ_OBDZ01000009.1"/>
</dbReference>
<evidence type="ECO:0000313" key="8">
    <source>
        <dbReference type="Proteomes" id="UP000219573"/>
    </source>
</evidence>
<reference evidence="8" key="1">
    <citation type="submission" date="2017-09" db="EMBL/GenBank/DDBJ databases">
        <authorList>
            <person name="Varghese N."/>
            <person name="Submissions S."/>
        </authorList>
    </citation>
    <scope>NUCLEOTIDE SEQUENCE [LARGE SCALE GENOMIC DNA]</scope>
    <source>
        <strain evidence="8">MSL47</strain>
    </source>
</reference>
<dbReference type="GO" id="GO:0005524">
    <property type="term" value="F:ATP binding"/>
    <property type="evidence" value="ECO:0007669"/>
    <property type="project" value="UniProtKB-KW"/>
</dbReference>
<dbReference type="EMBL" id="OBDZ01000009">
    <property type="protein sequence ID" value="SNY25370.1"/>
    <property type="molecule type" value="Genomic_DNA"/>
</dbReference>
<dbReference type="InterPro" id="IPR014721">
    <property type="entry name" value="Ribsml_uS5_D2-typ_fold_subgr"/>
</dbReference>
<gene>
    <name evidence="7" type="ORF">SAMN06265827_10975</name>
</gene>
<name>A0A285GP13_9FIRM</name>
<dbReference type="InterPro" id="IPR020568">
    <property type="entry name" value="Ribosomal_Su5_D2-typ_SF"/>
</dbReference>
<dbReference type="PIRSF" id="PIRSF033887">
    <property type="entry name" value="PduX"/>
    <property type="match status" value="1"/>
</dbReference>
<protein>
    <submittedName>
        <fullName evidence="7">Threonine kinase</fullName>
    </submittedName>
</protein>
<evidence type="ECO:0000313" key="7">
    <source>
        <dbReference type="EMBL" id="SNY25370.1"/>
    </source>
</evidence>
<keyword evidence="4" id="KW-0067">ATP-binding</keyword>
<dbReference type="Gene3D" id="3.30.230.10">
    <property type="match status" value="1"/>
</dbReference>
<accession>A0A285GP13</accession>
<evidence type="ECO:0000256" key="1">
    <source>
        <dbReference type="ARBA" id="ARBA00022679"/>
    </source>
</evidence>
<dbReference type="InterPro" id="IPR013750">
    <property type="entry name" value="GHMP_kinase_C_dom"/>
</dbReference>
<dbReference type="Pfam" id="PF00288">
    <property type="entry name" value="GHMP_kinases_N"/>
    <property type="match status" value="1"/>
</dbReference>
<sequence>MEVTVKVPGSCGELVQGVIDGINLHITCPIDLYSYVTVRVEQSFKGIRSKQAGNKAITALKETLTYFGYDSGAEITIRSKLVKGKGMASSTADIVATIIATTLAIGEEVDTELIKEIALKIEPTDGLFLTGIVAFDHLQGKRSIKLGEIDPIPILIFDIGGEVDTLSFNSRSDLASLNLLREQEVKRAYKLVAEGIKRGDRRLIAKGATLSSLSNQIILFKPYLSKLLELATEKEAILGLSIAHSGTLIGVILDNQRDYVEVLTEIKAKVPELNYLLITQIINGGYQILTEG</sequence>
<dbReference type="InterPro" id="IPR012363">
    <property type="entry name" value="PduX"/>
</dbReference>